<dbReference type="InterPro" id="IPR006652">
    <property type="entry name" value="Kelch_1"/>
</dbReference>
<dbReference type="InterPro" id="IPR011705">
    <property type="entry name" value="BACK"/>
</dbReference>
<dbReference type="InterPro" id="IPR011333">
    <property type="entry name" value="SKP1/BTB/POZ_sf"/>
</dbReference>
<feature type="domain" description="BTB" evidence="6">
    <location>
        <begin position="58"/>
        <end position="125"/>
    </location>
</feature>
<dbReference type="Pfam" id="PF00651">
    <property type="entry name" value="BTB"/>
    <property type="match status" value="1"/>
</dbReference>
<dbReference type="Gene3D" id="2.120.10.80">
    <property type="entry name" value="Kelch-type beta propeller"/>
    <property type="match status" value="2"/>
</dbReference>
<evidence type="ECO:0000313" key="7">
    <source>
        <dbReference type="EMBL" id="KAK7482772.1"/>
    </source>
</evidence>
<protein>
    <recommendedName>
        <fullName evidence="9">Kelch-like protein diablo</fullName>
    </recommendedName>
</protein>
<dbReference type="AlphaFoldDB" id="A0ABD0K6P1"/>
<evidence type="ECO:0008006" key="9">
    <source>
        <dbReference type="Google" id="ProtNLM"/>
    </source>
</evidence>
<keyword evidence="2" id="KW-0880">Kelch repeat</keyword>
<comment type="pathway">
    <text evidence="1">Protein modification; protein ubiquitination.</text>
</comment>
<sequence>VWDSIGKKRQANYDLGSVVMKKLQPKDQPDGTRIVVSKTGGNFTLSGLRQLRQERSLCDVVFKVERREIWAHRNILTINSDYFRAMFVDGFHETESTEIELDSIEVNAAEALVDFMYTGQFILTRENVQNMIMAADQWQMGEVKSICVEFMERQIDTENCLGVLEFSVMYRCESLTRKAQQIIKQRFPVVARTVEFLTLSTERLWEIISFGDLYLGHRGEDVVLEAVMRWFEHDPAGRRSDLPRVLRKVRLANTTKECRNRLLDQNTFVQASEELLTTIEQQMQKPVHLRNAQTTLYVIGGFLQSRTGPQCPRLKGVEKLDPLTHAWTKCADLPMLSSGAVAFNLHGHLFCSAYEPINMGRAAAAVATETGIFEYNIINDEWVDAKENFSEEALDSIDNCLQAAGDIAVCERTNTIYTVSNSEVTSISVVHREGSVYVTQRRLLPWPREFFSEGYCYHSAVVLDERLYVIGGDERTQGSENVPTNLVIMFDPERNRWVRKANLLEPRAKLDAVVFGIVCTSSDGHIYAVGGFNNFRLTTVECYDPRSDRWTHVAPMEKFRSHHKVLVMDNKIWAIGGKSYAAGNGGARKVITHCEVYDPASNRWTEGPQMKAARCGFAAVAI</sequence>
<dbReference type="PANTHER" id="PTHR24412">
    <property type="entry name" value="KELCH PROTEIN"/>
    <property type="match status" value="1"/>
</dbReference>
<keyword evidence="4" id="KW-0833">Ubl conjugation pathway</keyword>
<keyword evidence="3" id="KW-0677">Repeat</keyword>
<proteinExistence type="predicted"/>
<evidence type="ECO:0000313" key="8">
    <source>
        <dbReference type="Proteomes" id="UP001519460"/>
    </source>
</evidence>
<dbReference type="PANTHER" id="PTHR24412:SF451">
    <property type="entry name" value="KELCH-LIKE PROTEIN 20"/>
    <property type="match status" value="1"/>
</dbReference>
<feature type="non-terminal residue" evidence="7">
    <location>
        <position position="1"/>
    </location>
</feature>
<dbReference type="InterPro" id="IPR000210">
    <property type="entry name" value="BTB/POZ_dom"/>
</dbReference>
<dbReference type="PROSITE" id="PS50035">
    <property type="entry name" value="PLD"/>
    <property type="match status" value="1"/>
</dbReference>
<accession>A0ABD0K6P1</accession>
<dbReference type="InterPro" id="IPR017096">
    <property type="entry name" value="BTB-kelch_protein"/>
</dbReference>
<dbReference type="SUPFAM" id="SSF117281">
    <property type="entry name" value="Kelch motif"/>
    <property type="match status" value="1"/>
</dbReference>
<reference evidence="7 8" key="1">
    <citation type="journal article" date="2023" name="Sci. Data">
        <title>Genome assembly of the Korean intertidal mud-creeper Batillaria attramentaria.</title>
        <authorList>
            <person name="Patra A.K."/>
            <person name="Ho P.T."/>
            <person name="Jun S."/>
            <person name="Lee S.J."/>
            <person name="Kim Y."/>
            <person name="Won Y.J."/>
        </authorList>
    </citation>
    <scope>NUCLEOTIDE SEQUENCE [LARGE SCALE GENOMIC DNA]</scope>
    <source>
        <strain evidence="7">Wonlab-2016</strain>
    </source>
</reference>
<evidence type="ECO:0000259" key="6">
    <source>
        <dbReference type="PROSITE" id="PS50097"/>
    </source>
</evidence>
<dbReference type="SMART" id="SM00612">
    <property type="entry name" value="Kelch"/>
    <property type="match status" value="4"/>
</dbReference>
<evidence type="ECO:0000259" key="5">
    <source>
        <dbReference type="PROSITE" id="PS50035"/>
    </source>
</evidence>
<evidence type="ECO:0000256" key="3">
    <source>
        <dbReference type="ARBA" id="ARBA00022737"/>
    </source>
</evidence>
<evidence type="ECO:0000256" key="1">
    <source>
        <dbReference type="ARBA" id="ARBA00004906"/>
    </source>
</evidence>
<dbReference type="SMART" id="SM00875">
    <property type="entry name" value="BACK"/>
    <property type="match status" value="1"/>
</dbReference>
<keyword evidence="8" id="KW-1185">Reference proteome</keyword>
<dbReference type="SMART" id="SM00225">
    <property type="entry name" value="BTB"/>
    <property type="match status" value="1"/>
</dbReference>
<dbReference type="Proteomes" id="UP001519460">
    <property type="component" value="Unassembled WGS sequence"/>
</dbReference>
<evidence type="ECO:0000256" key="2">
    <source>
        <dbReference type="ARBA" id="ARBA00022441"/>
    </source>
</evidence>
<name>A0ABD0K6P1_9CAEN</name>
<dbReference type="Pfam" id="PF07707">
    <property type="entry name" value="BACK"/>
    <property type="match status" value="1"/>
</dbReference>
<dbReference type="Gene3D" id="3.30.710.10">
    <property type="entry name" value="Potassium Channel Kv1.1, Chain A"/>
    <property type="match status" value="1"/>
</dbReference>
<dbReference type="Pfam" id="PF24681">
    <property type="entry name" value="Kelch_KLHDC2_KLHL20_DRC7"/>
    <property type="match status" value="1"/>
</dbReference>
<evidence type="ECO:0000256" key="4">
    <source>
        <dbReference type="ARBA" id="ARBA00022786"/>
    </source>
</evidence>
<gene>
    <name evidence="7" type="ORF">BaRGS_00025938</name>
</gene>
<dbReference type="PROSITE" id="PS50097">
    <property type="entry name" value="BTB"/>
    <property type="match status" value="1"/>
</dbReference>
<comment type="caution">
    <text evidence="7">The sequence shown here is derived from an EMBL/GenBank/DDBJ whole genome shotgun (WGS) entry which is preliminary data.</text>
</comment>
<dbReference type="EMBL" id="JACVVK020000238">
    <property type="protein sequence ID" value="KAK7482772.1"/>
    <property type="molecule type" value="Genomic_DNA"/>
</dbReference>
<dbReference type="Pfam" id="PF01344">
    <property type="entry name" value="Kelch_1"/>
    <property type="match status" value="1"/>
</dbReference>
<feature type="domain" description="PLD phosphodiesterase" evidence="5">
    <location>
        <begin position="557"/>
        <end position="584"/>
    </location>
</feature>
<dbReference type="PIRSF" id="PIRSF037037">
    <property type="entry name" value="Kelch-like_protein_gigaxonin"/>
    <property type="match status" value="1"/>
</dbReference>
<dbReference type="InterPro" id="IPR001736">
    <property type="entry name" value="PLipase_D/transphosphatidylase"/>
</dbReference>
<dbReference type="SUPFAM" id="SSF54695">
    <property type="entry name" value="POZ domain"/>
    <property type="match status" value="1"/>
</dbReference>
<organism evidence="7 8">
    <name type="scientific">Batillaria attramentaria</name>
    <dbReference type="NCBI Taxonomy" id="370345"/>
    <lineage>
        <taxon>Eukaryota</taxon>
        <taxon>Metazoa</taxon>
        <taxon>Spiralia</taxon>
        <taxon>Lophotrochozoa</taxon>
        <taxon>Mollusca</taxon>
        <taxon>Gastropoda</taxon>
        <taxon>Caenogastropoda</taxon>
        <taxon>Sorbeoconcha</taxon>
        <taxon>Cerithioidea</taxon>
        <taxon>Batillariidae</taxon>
        <taxon>Batillaria</taxon>
    </lineage>
</organism>
<dbReference type="InterPro" id="IPR011043">
    <property type="entry name" value="Gal_Oxase/kelch_b-propeller"/>
</dbReference>
<dbReference type="SUPFAM" id="SSF50965">
    <property type="entry name" value="Galactose oxidase, central domain"/>
    <property type="match status" value="1"/>
</dbReference>
<dbReference type="Gene3D" id="1.25.40.420">
    <property type="match status" value="1"/>
</dbReference>
<dbReference type="InterPro" id="IPR015915">
    <property type="entry name" value="Kelch-typ_b-propeller"/>
</dbReference>